<evidence type="ECO:0000313" key="18">
    <source>
        <dbReference type="Proteomes" id="UP001168528"/>
    </source>
</evidence>
<evidence type="ECO:0000256" key="12">
    <source>
        <dbReference type="ARBA" id="ARBA00023180"/>
    </source>
</evidence>
<dbReference type="InterPro" id="IPR013783">
    <property type="entry name" value="Ig-like_fold"/>
</dbReference>
<feature type="non-terminal residue" evidence="17">
    <location>
        <position position="518"/>
    </location>
</feature>
<keyword evidence="9" id="KW-1133">Transmembrane helix</keyword>
<evidence type="ECO:0000256" key="10">
    <source>
        <dbReference type="ARBA" id="ARBA00023069"/>
    </source>
</evidence>
<dbReference type="InterPro" id="IPR021720">
    <property type="entry name" value="Malectin_dom"/>
</dbReference>
<dbReference type="EMBL" id="JAUKPO010000145">
    <property type="protein sequence ID" value="MDO1451971.1"/>
    <property type="molecule type" value="Genomic_DNA"/>
</dbReference>
<evidence type="ECO:0000256" key="13">
    <source>
        <dbReference type="ARBA" id="ARBA00023273"/>
    </source>
</evidence>
<evidence type="ECO:0000313" key="17">
    <source>
        <dbReference type="EMBL" id="MDO1451971.1"/>
    </source>
</evidence>
<comment type="similarity">
    <text evidence="4">Belongs to the malectin family.</text>
</comment>
<proteinExistence type="inferred from homology"/>
<keyword evidence="6" id="KW-0812">Transmembrane</keyword>
<dbReference type="Pfam" id="PF11721">
    <property type="entry name" value="Malectin"/>
    <property type="match status" value="1"/>
</dbReference>
<evidence type="ECO:0000256" key="6">
    <source>
        <dbReference type="ARBA" id="ARBA00022692"/>
    </source>
</evidence>
<dbReference type="Proteomes" id="UP001168528">
    <property type="component" value="Unassembled WGS sequence"/>
</dbReference>
<dbReference type="InterPro" id="IPR039155">
    <property type="entry name" value="MLEC"/>
</dbReference>
<evidence type="ECO:0000259" key="15">
    <source>
        <dbReference type="Pfam" id="PF11721"/>
    </source>
</evidence>
<evidence type="ECO:0000256" key="3">
    <source>
        <dbReference type="ARBA" id="ARBA00004496"/>
    </source>
</evidence>
<evidence type="ECO:0000256" key="2">
    <source>
        <dbReference type="ARBA" id="ARBA00004138"/>
    </source>
</evidence>
<dbReference type="Gene3D" id="2.60.120.430">
    <property type="entry name" value="Galactose-binding lectin"/>
    <property type="match status" value="1"/>
</dbReference>
<keyword evidence="8" id="KW-0256">Endoplasmic reticulum</keyword>
<feature type="domain" description="HYDIN/VesB/CFA65-like Ig-like" evidence="16">
    <location>
        <begin position="204"/>
        <end position="258"/>
    </location>
</feature>
<protein>
    <submittedName>
        <fullName evidence="17">Malectin domain-containing carbohydrate-binding protein</fullName>
    </submittedName>
</protein>
<evidence type="ECO:0000256" key="5">
    <source>
        <dbReference type="ARBA" id="ARBA00022490"/>
    </source>
</evidence>
<gene>
    <name evidence="17" type="ORF">Q0590_37225</name>
</gene>
<reference evidence="17" key="1">
    <citation type="submission" date="2023-07" db="EMBL/GenBank/DDBJ databases">
        <title>The genome sequence of Rhodocytophaga aerolata KACC 12507.</title>
        <authorList>
            <person name="Zhang X."/>
        </authorList>
    </citation>
    <scope>NUCLEOTIDE SEQUENCE</scope>
    <source>
        <strain evidence="17">KACC 12507</strain>
    </source>
</reference>
<keyword evidence="18" id="KW-1185">Reference proteome</keyword>
<feature type="non-terminal residue" evidence="17">
    <location>
        <position position="1"/>
    </location>
</feature>
<evidence type="ECO:0000256" key="1">
    <source>
        <dbReference type="ARBA" id="ARBA00004115"/>
    </source>
</evidence>
<dbReference type="Pfam" id="PF22544">
    <property type="entry name" value="HYDIN_VesB_CFA65-like_Ig"/>
    <property type="match status" value="1"/>
</dbReference>
<dbReference type="RefSeq" id="WP_302042764.1">
    <property type="nucleotide sequence ID" value="NZ_JAUKPO010000145.1"/>
</dbReference>
<organism evidence="17 18">
    <name type="scientific">Rhodocytophaga aerolata</name>
    <dbReference type="NCBI Taxonomy" id="455078"/>
    <lineage>
        <taxon>Bacteria</taxon>
        <taxon>Pseudomonadati</taxon>
        <taxon>Bacteroidota</taxon>
        <taxon>Cytophagia</taxon>
        <taxon>Cytophagales</taxon>
        <taxon>Rhodocytophagaceae</taxon>
        <taxon>Rhodocytophaga</taxon>
    </lineage>
</organism>
<dbReference type="InterPro" id="IPR008979">
    <property type="entry name" value="Galactose-bd-like_sf"/>
</dbReference>
<comment type="subcellular location">
    <subcellularLocation>
        <location evidence="2">Cell projection</location>
        <location evidence="2">Cilium</location>
    </subcellularLocation>
    <subcellularLocation>
        <location evidence="3">Cytoplasm</location>
    </subcellularLocation>
    <subcellularLocation>
        <location evidence="1">Endoplasmic reticulum membrane</location>
        <topology evidence="1">Single-pass type I membrane protein</topology>
    </subcellularLocation>
</comment>
<dbReference type="InterPro" id="IPR053879">
    <property type="entry name" value="HYDIN_VesB_CFA65-like_Ig"/>
</dbReference>
<keyword evidence="11" id="KW-0472">Membrane</keyword>
<sequence>FFVKADAGKPVSVIQMAAYHGCCAQVEYFQWYAKGSTTNTFLTGHNALDGQSLLPRRNNSSTALAEGSFNPTGAFGLKVNQSFSDRTRNAEQKIGMRIWKVRDYNGNIIPNAYIIGHDYINQPGITNYDYQDNMYYISNVRPETGSVNYAELAATPSAVKFPDTMLGQTVSSTTTLKSLGLTYGDGSADPTLKITKLELTGPNLNEFSYTQPASATLAAGASTTVSVSFRPSSRGIKNAALLVHYDNSPTPLRIPLYGTANDNCSAITVAKRIKGAADAPLTINGITWEADNTYRKGSVQLDRPAATPIAATDDDLLYQSYLSAATNLGVTRYEVPLPNGNYMIRMHFVENFFTTVASRVFDISIENQRRLAFFDIFSEVGYKSALVKDFEVSITDGRLDVSFTPTANRVAIAGMEIYNAGTACATAAVAPASTARSLAEEVNAAQSSSNEVQLNVYPNPSLGGQIYLDMAGFGSSEEVVVQVVDGAGQVIMLEREVSKTDGTLQISLPIAKRLKPGL</sequence>
<dbReference type="SUPFAM" id="SSF49785">
    <property type="entry name" value="Galactose-binding domain-like"/>
    <property type="match status" value="1"/>
</dbReference>
<evidence type="ECO:0000256" key="11">
    <source>
        <dbReference type="ARBA" id="ARBA00023136"/>
    </source>
</evidence>
<evidence type="ECO:0000256" key="8">
    <source>
        <dbReference type="ARBA" id="ARBA00022824"/>
    </source>
</evidence>
<keyword evidence="10" id="KW-0969">Cilium</keyword>
<accession>A0ABT8RIN7</accession>
<keyword evidence="13" id="KW-0966">Cell projection</keyword>
<evidence type="ECO:0000256" key="4">
    <source>
        <dbReference type="ARBA" id="ARBA00009141"/>
    </source>
</evidence>
<evidence type="ECO:0000256" key="7">
    <source>
        <dbReference type="ARBA" id="ARBA00022729"/>
    </source>
</evidence>
<dbReference type="PANTHER" id="PTHR13460">
    <property type="match status" value="1"/>
</dbReference>
<keyword evidence="7" id="KW-0732">Signal</keyword>
<evidence type="ECO:0000256" key="14">
    <source>
        <dbReference type="ARBA" id="ARBA00023277"/>
    </source>
</evidence>
<keyword evidence="5" id="KW-0963">Cytoplasm</keyword>
<dbReference type="Gene3D" id="2.60.40.10">
    <property type="entry name" value="Immunoglobulins"/>
    <property type="match status" value="1"/>
</dbReference>
<evidence type="ECO:0000259" key="16">
    <source>
        <dbReference type="Pfam" id="PF22544"/>
    </source>
</evidence>
<dbReference type="PANTHER" id="PTHR13460:SF0">
    <property type="entry name" value="MALECTIN"/>
    <property type="match status" value="1"/>
</dbReference>
<evidence type="ECO:0000256" key="9">
    <source>
        <dbReference type="ARBA" id="ARBA00022989"/>
    </source>
</evidence>
<keyword evidence="14" id="KW-0119">Carbohydrate metabolism</keyword>
<feature type="domain" description="Malectin" evidence="15">
    <location>
        <begin position="279"/>
        <end position="415"/>
    </location>
</feature>
<name>A0ABT8RIN7_9BACT</name>
<comment type="caution">
    <text evidence="17">The sequence shown here is derived from an EMBL/GenBank/DDBJ whole genome shotgun (WGS) entry which is preliminary data.</text>
</comment>
<keyword evidence="12" id="KW-0325">Glycoprotein</keyword>